<feature type="region of interest" description="Interaction with substrate tRNA" evidence="10">
    <location>
        <begin position="34"/>
        <end position="37"/>
    </location>
</feature>
<comment type="catalytic activity">
    <reaction evidence="9 10">
        <text>adenosine(37) in tRNA + dimethylallyl diphosphate = N(6)-dimethylallyladenosine(37) in tRNA + diphosphate</text>
        <dbReference type="Rhea" id="RHEA:26482"/>
        <dbReference type="Rhea" id="RHEA-COMP:10162"/>
        <dbReference type="Rhea" id="RHEA-COMP:10375"/>
        <dbReference type="ChEBI" id="CHEBI:33019"/>
        <dbReference type="ChEBI" id="CHEBI:57623"/>
        <dbReference type="ChEBI" id="CHEBI:74411"/>
        <dbReference type="ChEBI" id="CHEBI:74415"/>
        <dbReference type="EC" id="2.5.1.75"/>
    </reaction>
</comment>
<evidence type="ECO:0000313" key="12">
    <source>
        <dbReference type="Proteomes" id="UP000176527"/>
    </source>
</evidence>
<dbReference type="HAMAP" id="MF_00185">
    <property type="entry name" value="IPP_trans"/>
    <property type="match status" value="1"/>
</dbReference>
<comment type="function">
    <text evidence="2 10">Catalyzes the transfer of a dimethylallyl group onto the adenine at position 37 in tRNAs that read codons beginning with uridine, leading to the formation of N6-(dimethylallyl)adenosine (i(6)A).</text>
</comment>
<proteinExistence type="inferred from homology"/>
<evidence type="ECO:0000256" key="6">
    <source>
        <dbReference type="ARBA" id="ARBA00022741"/>
    </source>
</evidence>
<feature type="binding site" evidence="10">
    <location>
        <begin position="11"/>
        <end position="16"/>
    </location>
    <ligand>
        <name>substrate</name>
    </ligand>
</feature>
<dbReference type="GO" id="GO:0006400">
    <property type="term" value="P:tRNA modification"/>
    <property type="evidence" value="ECO:0007669"/>
    <property type="project" value="TreeGrafter"/>
</dbReference>
<evidence type="ECO:0000256" key="1">
    <source>
        <dbReference type="ARBA" id="ARBA00001946"/>
    </source>
</evidence>
<dbReference type="EMBL" id="MFDE01000043">
    <property type="protein sequence ID" value="OGE37447.1"/>
    <property type="molecule type" value="Genomic_DNA"/>
</dbReference>
<name>A0A1F5K946_9BACT</name>
<keyword evidence="8 10" id="KW-0460">Magnesium</keyword>
<dbReference type="Pfam" id="PF01745">
    <property type="entry name" value="IPT"/>
    <property type="match status" value="1"/>
</dbReference>
<keyword evidence="7 10" id="KW-0067">ATP-binding</keyword>
<evidence type="ECO:0000256" key="10">
    <source>
        <dbReference type="HAMAP-Rule" id="MF_00185"/>
    </source>
</evidence>
<dbReference type="Gene3D" id="3.40.50.300">
    <property type="entry name" value="P-loop containing nucleotide triphosphate hydrolases"/>
    <property type="match status" value="2"/>
</dbReference>
<gene>
    <name evidence="10" type="primary">miaA</name>
    <name evidence="11" type="ORF">A3F00_01105</name>
</gene>
<dbReference type="InterPro" id="IPR027417">
    <property type="entry name" value="P-loop_NTPase"/>
</dbReference>
<feature type="site" description="Interaction with substrate tRNA" evidence="10">
    <location>
        <position position="129"/>
    </location>
</feature>
<evidence type="ECO:0000256" key="8">
    <source>
        <dbReference type="ARBA" id="ARBA00022842"/>
    </source>
</evidence>
<evidence type="ECO:0000256" key="5">
    <source>
        <dbReference type="ARBA" id="ARBA00022694"/>
    </source>
</evidence>
<dbReference type="PANTHER" id="PTHR11088:SF60">
    <property type="entry name" value="TRNA DIMETHYLALLYLTRANSFERASE"/>
    <property type="match status" value="1"/>
</dbReference>
<dbReference type="AlphaFoldDB" id="A0A1F5K946"/>
<evidence type="ECO:0000313" key="11">
    <source>
        <dbReference type="EMBL" id="OGE37447.1"/>
    </source>
</evidence>
<accession>A0A1F5K946</accession>
<dbReference type="GO" id="GO:0052381">
    <property type="term" value="F:tRNA dimethylallyltransferase activity"/>
    <property type="evidence" value="ECO:0007669"/>
    <property type="project" value="UniProtKB-UniRule"/>
</dbReference>
<dbReference type="InterPro" id="IPR039657">
    <property type="entry name" value="Dimethylallyltransferase"/>
</dbReference>
<evidence type="ECO:0000256" key="4">
    <source>
        <dbReference type="ARBA" id="ARBA00022679"/>
    </source>
</evidence>
<comment type="caution">
    <text evidence="11">The sequence shown here is derived from an EMBL/GenBank/DDBJ whole genome shotgun (WGS) entry which is preliminary data.</text>
</comment>
<keyword evidence="6 10" id="KW-0547">Nucleotide-binding</keyword>
<protein>
    <recommendedName>
        <fullName evidence="10">tRNA dimethylallyltransferase</fullName>
        <ecNumber evidence="10">2.5.1.75</ecNumber>
    </recommendedName>
    <alternativeName>
        <fullName evidence="10">Dimethylallyl diphosphate:tRNA dimethylallyltransferase</fullName>
        <shortName evidence="10">DMAPP:tRNA dimethylallyltransferase</shortName>
        <shortName evidence="10">DMATase</shortName>
    </alternativeName>
    <alternativeName>
        <fullName evidence="10">Isopentenyl-diphosphate:tRNA isopentenyltransferase</fullName>
        <shortName evidence="10">IPP transferase</shortName>
        <shortName evidence="10">IPPT</shortName>
        <shortName evidence="10">IPTase</shortName>
    </alternativeName>
</protein>
<keyword evidence="4 10" id="KW-0808">Transferase</keyword>
<evidence type="ECO:0000256" key="9">
    <source>
        <dbReference type="ARBA" id="ARBA00049563"/>
    </source>
</evidence>
<dbReference type="EC" id="2.5.1.75" evidence="10"/>
<dbReference type="Pfam" id="PF01715">
    <property type="entry name" value="IPPT"/>
    <property type="match status" value="1"/>
</dbReference>
<comment type="similarity">
    <text evidence="3 10">Belongs to the IPP transferase family.</text>
</comment>
<dbReference type="Proteomes" id="UP000176527">
    <property type="component" value="Unassembled WGS sequence"/>
</dbReference>
<comment type="caution">
    <text evidence="10">Lacks conserved residue(s) required for the propagation of feature annotation.</text>
</comment>
<evidence type="ECO:0000256" key="3">
    <source>
        <dbReference type="ARBA" id="ARBA00005842"/>
    </source>
</evidence>
<organism evidence="11 12">
    <name type="scientific">Candidatus Daviesbacteria bacterium RIFCSPHIGHO2_12_FULL_37_11</name>
    <dbReference type="NCBI Taxonomy" id="1797777"/>
    <lineage>
        <taxon>Bacteria</taxon>
        <taxon>Candidatus Daviesiibacteriota</taxon>
    </lineage>
</organism>
<dbReference type="InterPro" id="IPR018022">
    <property type="entry name" value="IPT"/>
</dbReference>
<feature type="binding site" evidence="10">
    <location>
        <begin position="9"/>
        <end position="16"/>
    </location>
    <ligand>
        <name>ATP</name>
        <dbReference type="ChEBI" id="CHEBI:30616"/>
    </ligand>
</feature>
<dbReference type="SUPFAM" id="SSF52540">
    <property type="entry name" value="P-loop containing nucleoside triphosphate hydrolases"/>
    <property type="match status" value="1"/>
</dbReference>
<comment type="cofactor">
    <cofactor evidence="1 10">
        <name>Mg(2+)</name>
        <dbReference type="ChEBI" id="CHEBI:18420"/>
    </cofactor>
</comment>
<dbReference type="GO" id="GO:0005524">
    <property type="term" value="F:ATP binding"/>
    <property type="evidence" value="ECO:0007669"/>
    <property type="project" value="UniProtKB-UniRule"/>
</dbReference>
<evidence type="ECO:0000256" key="7">
    <source>
        <dbReference type="ARBA" id="ARBA00022840"/>
    </source>
</evidence>
<comment type="subunit">
    <text evidence="10">Monomer.</text>
</comment>
<evidence type="ECO:0000256" key="2">
    <source>
        <dbReference type="ARBA" id="ARBA00003213"/>
    </source>
</evidence>
<keyword evidence="5 10" id="KW-0819">tRNA processing</keyword>
<sequence>MNKLLVILGPTATGKTDLALQLASKFQGELVACDSRQVYRGLDIGTGKMPTHSVILRAKPEGYNYILRFAQNDIEKSNGYWIVDGVKIWMYDVVSLKVQYTVADYVKDAEKVIMDIWNREKLPIIVGGTGLYLKALLEGLPNLEIPVDMDLREKLEKLSVEELQEKLKGLSIKKWKGLNESDRQNPRRLVRAAELTLDRGDRGNKGNQGIGTGIRNCDILKIGLTAPREVLYEQTDLRVLEWIDQGIIEETKELHKKGLSLKRMRQLGLEYGVLADYLEGKLIDGNMQNQQSLLARRLASKIHGYIRRQLTWFKKEKNVEWFDVTKQDYVNNVEILVGTWYHNLK</sequence>
<reference evidence="11 12" key="1">
    <citation type="journal article" date="2016" name="Nat. Commun.">
        <title>Thousands of microbial genomes shed light on interconnected biogeochemical processes in an aquifer system.</title>
        <authorList>
            <person name="Anantharaman K."/>
            <person name="Brown C.T."/>
            <person name="Hug L.A."/>
            <person name="Sharon I."/>
            <person name="Castelle C.J."/>
            <person name="Probst A.J."/>
            <person name="Thomas B.C."/>
            <person name="Singh A."/>
            <person name="Wilkins M.J."/>
            <person name="Karaoz U."/>
            <person name="Brodie E.L."/>
            <person name="Williams K.H."/>
            <person name="Hubbard S.S."/>
            <person name="Banfield J.F."/>
        </authorList>
    </citation>
    <scope>NUCLEOTIDE SEQUENCE [LARGE SCALE GENOMIC DNA]</scope>
</reference>
<feature type="site" description="Interaction with substrate tRNA" evidence="10">
    <location>
        <position position="152"/>
    </location>
</feature>
<dbReference type="PANTHER" id="PTHR11088">
    <property type="entry name" value="TRNA DIMETHYLALLYLTRANSFERASE"/>
    <property type="match status" value="1"/>
</dbReference>